<keyword evidence="2" id="KW-0812">Transmembrane</keyword>
<evidence type="ECO:0000313" key="4">
    <source>
        <dbReference type="Proteomes" id="UP000318017"/>
    </source>
</evidence>
<gene>
    <name evidence="3" type="ORF">Q31a_33410</name>
</gene>
<keyword evidence="2" id="KW-0472">Membrane</keyword>
<dbReference type="RefSeq" id="WP_145079542.1">
    <property type="nucleotide sequence ID" value="NZ_CP036298.1"/>
</dbReference>
<sequence length="434" mass="47964">MEKPSRRSERGSGKSSRRERESDYYDAVHASLSQDEWLGAYLMRRMRTSRRTFQRSVLHFFGSVLVLVEIPILWFRHNWRIATLTTLGMGIFVAGVYFAKDYIQPARKRAPVAHLTGLASADAAERLDARPWDEVDSDDQEVSADDFNAAAIETASDRSTAIGGRNASAPDSRPTEPSPTSRIGELNGAPSSPVASVAPPPVSSALRNELGQSFPRPIDPPAAFPSNKVLWEDLLIEIQGQTDAAAYNEAIATLQNAVHREPNFQTESSRLLLTALYLGAKQYPRAGQLLSHQKVADPHSDLWSLLLTCWLLHAPADSRTEVSNRLSSLAGLQPENYRGYHRVLTWIETRNGDASLAAEPLPEDEATYCDDLFVSLACRFAGQSDLARTRLQAAELKLNDALDQRNLRNRATAIPAEIGERILRKAMVAYGSSL</sequence>
<protein>
    <recommendedName>
        <fullName evidence="5">Tetratricopeptide repeat protein</fullName>
    </recommendedName>
</protein>
<evidence type="ECO:0000313" key="3">
    <source>
        <dbReference type="EMBL" id="QDV25019.1"/>
    </source>
</evidence>
<dbReference type="AlphaFoldDB" id="A0A518G8X8"/>
<dbReference type="KEGG" id="ahel:Q31a_33410"/>
<feature type="transmembrane region" description="Helical" evidence="2">
    <location>
        <begin position="81"/>
        <end position="99"/>
    </location>
</feature>
<keyword evidence="2" id="KW-1133">Transmembrane helix</keyword>
<dbReference type="EMBL" id="CP036298">
    <property type="protein sequence ID" value="QDV25019.1"/>
    <property type="molecule type" value="Genomic_DNA"/>
</dbReference>
<dbReference type="Proteomes" id="UP000318017">
    <property type="component" value="Chromosome"/>
</dbReference>
<evidence type="ECO:0000256" key="1">
    <source>
        <dbReference type="SAM" id="MobiDB-lite"/>
    </source>
</evidence>
<evidence type="ECO:0000256" key="2">
    <source>
        <dbReference type="SAM" id="Phobius"/>
    </source>
</evidence>
<feature type="region of interest" description="Disordered" evidence="1">
    <location>
        <begin position="158"/>
        <end position="219"/>
    </location>
</feature>
<accession>A0A518G8X8</accession>
<evidence type="ECO:0008006" key="5">
    <source>
        <dbReference type="Google" id="ProtNLM"/>
    </source>
</evidence>
<name>A0A518G8X8_9BACT</name>
<feature type="transmembrane region" description="Helical" evidence="2">
    <location>
        <begin position="56"/>
        <end position="75"/>
    </location>
</feature>
<keyword evidence="4" id="KW-1185">Reference proteome</keyword>
<feature type="region of interest" description="Disordered" evidence="1">
    <location>
        <begin position="1"/>
        <end position="21"/>
    </location>
</feature>
<reference evidence="3 4" key="1">
    <citation type="submission" date="2019-02" db="EMBL/GenBank/DDBJ databases">
        <title>Deep-cultivation of Planctomycetes and their phenomic and genomic characterization uncovers novel biology.</title>
        <authorList>
            <person name="Wiegand S."/>
            <person name="Jogler M."/>
            <person name="Boedeker C."/>
            <person name="Pinto D."/>
            <person name="Vollmers J."/>
            <person name="Rivas-Marin E."/>
            <person name="Kohn T."/>
            <person name="Peeters S.H."/>
            <person name="Heuer A."/>
            <person name="Rast P."/>
            <person name="Oberbeckmann S."/>
            <person name="Bunk B."/>
            <person name="Jeske O."/>
            <person name="Meyerdierks A."/>
            <person name="Storesund J.E."/>
            <person name="Kallscheuer N."/>
            <person name="Luecker S."/>
            <person name="Lage O.M."/>
            <person name="Pohl T."/>
            <person name="Merkel B.J."/>
            <person name="Hornburger P."/>
            <person name="Mueller R.-W."/>
            <person name="Bruemmer F."/>
            <person name="Labrenz M."/>
            <person name="Spormann A.M."/>
            <person name="Op den Camp H."/>
            <person name="Overmann J."/>
            <person name="Amann R."/>
            <person name="Jetten M.S.M."/>
            <person name="Mascher T."/>
            <person name="Medema M.H."/>
            <person name="Devos D.P."/>
            <person name="Kaster A.-K."/>
            <person name="Ovreas L."/>
            <person name="Rohde M."/>
            <person name="Galperin M.Y."/>
            <person name="Jogler C."/>
        </authorList>
    </citation>
    <scope>NUCLEOTIDE SEQUENCE [LARGE SCALE GENOMIC DNA]</scope>
    <source>
        <strain evidence="3 4">Q31a</strain>
    </source>
</reference>
<organism evidence="3 4">
    <name type="scientific">Aureliella helgolandensis</name>
    <dbReference type="NCBI Taxonomy" id="2527968"/>
    <lineage>
        <taxon>Bacteria</taxon>
        <taxon>Pseudomonadati</taxon>
        <taxon>Planctomycetota</taxon>
        <taxon>Planctomycetia</taxon>
        <taxon>Pirellulales</taxon>
        <taxon>Pirellulaceae</taxon>
        <taxon>Aureliella</taxon>
    </lineage>
</organism>
<proteinExistence type="predicted"/>